<evidence type="ECO:0000256" key="1">
    <source>
        <dbReference type="ARBA" id="ARBA00022553"/>
    </source>
</evidence>
<dbReference type="eggNOG" id="KOG0519">
    <property type="taxonomic scope" value="Eukaryota"/>
</dbReference>
<keyword evidence="4" id="KW-1133">Transmembrane helix</keyword>
<dbReference type="Pfam" id="PF00072">
    <property type="entry name" value="Response_reg"/>
    <property type="match status" value="1"/>
</dbReference>
<dbReference type="STRING" id="312017.I7M7F2"/>
<dbReference type="SMART" id="SM00387">
    <property type="entry name" value="HATPase_c"/>
    <property type="match status" value="1"/>
</dbReference>
<feature type="modified residue" description="4-aspartylphosphate" evidence="2">
    <location>
        <position position="788"/>
    </location>
</feature>
<dbReference type="PANTHER" id="PTHR43719">
    <property type="entry name" value="TWO-COMPONENT HISTIDINE KINASE"/>
    <property type="match status" value="1"/>
</dbReference>
<dbReference type="InterPro" id="IPR004358">
    <property type="entry name" value="Sig_transdc_His_kin-like_C"/>
</dbReference>
<dbReference type="InterPro" id="IPR005467">
    <property type="entry name" value="His_kinase_dom"/>
</dbReference>
<keyword evidence="4" id="KW-0472">Membrane</keyword>
<dbReference type="GeneID" id="7829482"/>
<proteinExistence type="predicted"/>
<evidence type="ECO:0000313" key="7">
    <source>
        <dbReference type="EMBL" id="EAR92891.2"/>
    </source>
</evidence>
<dbReference type="InterPro" id="IPR003594">
    <property type="entry name" value="HATPase_dom"/>
</dbReference>
<dbReference type="PRINTS" id="PR00344">
    <property type="entry name" value="BCTRLSENSOR"/>
</dbReference>
<dbReference type="InterPro" id="IPR011006">
    <property type="entry name" value="CheY-like_superfamily"/>
</dbReference>
<dbReference type="KEGG" id="tet:TTHERM_00295040"/>
<evidence type="ECO:0000256" key="3">
    <source>
        <dbReference type="SAM" id="MobiDB-lite"/>
    </source>
</evidence>
<dbReference type="PANTHER" id="PTHR43719:SF28">
    <property type="entry name" value="PEROXIDE STRESS-ACTIVATED HISTIDINE KINASE MAK1-RELATED"/>
    <property type="match status" value="1"/>
</dbReference>
<dbReference type="Gene3D" id="3.40.50.2300">
    <property type="match status" value="1"/>
</dbReference>
<dbReference type="InterPro" id="IPR050956">
    <property type="entry name" value="2C_system_His_kinase"/>
</dbReference>
<feature type="region of interest" description="Disordered" evidence="3">
    <location>
        <begin position="116"/>
        <end position="135"/>
    </location>
</feature>
<accession>I7M7F2</accession>
<dbReference type="SUPFAM" id="SSF47384">
    <property type="entry name" value="Homodimeric domain of signal transducing histidine kinase"/>
    <property type="match status" value="1"/>
</dbReference>
<gene>
    <name evidence="7" type="ORF">TTHERM_00295040</name>
</gene>
<dbReference type="CDD" id="cd00082">
    <property type="entry name" value="HisKA"/>
    <property type="match status" value="1"/>
</dbReference>
<keyword evidence="7" id="KW-0808">Transferase</keyword>
<dbReference type="InterPro" id="IPR003661">
    <property type="entry name" value="HisK_dim/P_dom"/>
</dbReference>
<feature type="transmembrane region" description="Helical" evidence="4">
    <location>
        <begin position="21"/>
        <end position="41"/>
    </location>
</feature>
<dbReference type="InParanoid" id="I7M7F2"/>
<feature type="domain" description="Histidine kinase" evidence="5">
    <location>
        <begin position="405"/>
        <end position="627"/>
    </location>
</feature>
<feature type="compositionally biased region" description="Polar residues" evidence="3">
    <location>
        <begin position="116"/>
        <end position="131"/>
    </location>
</feature>
<dbReference type="Pfam" id="PF02518">
    <property type="entry name" value="HATPase_c"/>
    <property type="match status" value="1"/>
</dbReference>
<keyword evidence="8" id="KW-1185">Reference proteome</keyword>
<dbReference type="Proteomes" id="UP000009168">
    <property type="component" value="Unassembled WGS sequence"/>
</dbReference>
<dbReference type="RefSeq" id="XP_001013136.2">
    <property type="nucleotide sequence ID" value="XM_001013136.2"/>
</dbReference>
<evidence type="ECO:0000259" key="6">
    <source>
        <dbReference type="PROSITE" id="PS50110"/>
    </source>
</evidence>
<evidence type="ECO:0000256" key="2">
    <source>
        <dbReference type="PROSITE-ProRule" id="PRU00169"/>
    </source>
</evidence>
<evidence type="ECO:0000313" key="8">
    <source>
        <dbReference type="Proteomes" id="UP000009168"/>
    </source>
</evidence>
<dbReference type="Pfam" id="PF00512">
    <property type="entry name" value="HisKA"/>
    <property type="match status" value="1"/>
</dbReference>
<dbReference type="InterPro" id="IPR001789">
    <property type="entry name" value="Sig_transdc_resp-reg_receiver"/>
</dbReference>
<dbReference type="InterPro" id="IPR036890">
    <property type="entry name" value="HATPase_C_sf"/>
</dbReference>
<dbReference type="AlphaFoldDB" id="I7M7F2"/>
<sequence>MMTGIIMLINQYVQSHTILKILNNLIVIIVLLIINSAALYIRISLLSIIISISITVHFKDKQNKLKFFDYFKKHQELKGWQKFLSEELPQSVFLVTKNQEKQILNDKKLNIQNESSETKNLQNNKNSVSDNENAHSKIQDHIQTNKKNEIQFSQIAKVNSIYNKNQTERSQTLYNFAFMNNRCSQFIFGNKDQQSDTKADLINGINNSSKQTEQHQQQIINSDEVAQNLKQQLQKLIILRKKEQVSSIQQESLHSYILKCDNQSSSLRKFSKKKSQHILSIEKERISLDQLINEYFEGQSTNYYSYDKQRVSSKYNLKSQRSQNNDQNEINSEDSQLLCKFKPVLIEHQVNCQHFLPNKYFDLKIYECNYNDKQSLMIIMDDISEKVMEERLRDVENYKEKLLSMITHNLKTPLNGIICILESIVLQQQNAHIDQQNLNAVLQSSKLLSYMINDLIDYSCIIKGNLSLNPKFFSIQESINALTQLFQDQMQYKNIKLIVNMEKSIQDIIIFNDQQRFMQILVNLISNSLKYTFQGNICLSLENCQDSESIQIIVSDTGIGMRESTVKKLNLFSESIQSEFDYQSGLGLGLQLINNLIQKIGPTQSLKVKKNSQDGGTIVKFSVYKDIVKKQSLYSAQMISFDSKQSPKCNKETLQISYNIQNEAEEFKSTEQKENVRSHIKREMKKSFSQLSILSLAKSQQCSIAEDKNQINYMNILQEQLCNKKIMIVDDTVFNILAMKILFKNISNLVINEAYNGEQAVNLFKSAIQQEEFKQSTNLFIPDIIFMDINMPIKDGIQATKEINELALVHKIQVKIITVSAFDQESDRENFLIAGSHYHIAKPIKIESLVEGLHYIGY</sequence>
<dbReference type="EMBL" id="GG662740">
    <property type="protein sequence ID" value="EAR92891.2"/>
    <property type="molecule type" value="Genomic_DNA"/>
</dbReference>
<keyword evidence="1 2" id="KW-0597">Phosphoprotein</keyword>
<dbReference type="InterPro" id="IPR036097">
    <property type="entry name" value="HisK_dim/P_sf"/>
</dbReference>
<dbReference type="SUPFAM" id="SSF55874">
    <property type="entry name" value="ATPase domain of HSP90 chaperone/DNA topoisomerase II/histidine kinase"/>
    <property type="match status" value="1"/>
</dbReference>
<dbReference type="PROSITE" id="PS50109">
    <property type="entry name" value="HIS_KIN"/>
    <property type="match status" value="1"/>
</dbReference>
<keyword evidence="4" id="KW-0812">Transmembrane</keyword>
<dbReference type="Gene3D" id="1.10.287.130">
    <property type="match status" value="1"/>
</dbReference>
<reference evidence="8" key="1">
    <citation type="journal article" date="2006" name="PLoS Biol.">
        <title>Macronuclear genome sequence of the ciliate Tetrahymena thermophila, a model eukaryote.</title>
        <authorList>
            <person name="Eisen J.A."/>
            <person name="Coyne R.S."/>
            <person name="Wu M."/>
            <person name="Wu D."/>
            <person name="Thiagarajan M."/>
            <person name="Wortman J.R."/>
            <person name="Badger J.H."/>
            <person name="Ren Q."/>
            <person name="Amedeo P."/>
            <person name="Jones K.M."/>
            <person name="Tallon L.J."/>
            <person name="Delcher A.L."/>
            <person name="Salzberg S.L."/>
            <person name="Silva J.C."/>
            <person name="Haas B.J."/>
            <person name="Majoros W.H."/>
            <person name="Farzad M."/>
            <person name="Carlton J.M."/>
            <person name="Smith R.K. Jr."/>
            <person name="Garg J."/>
            <person name="Pearlman R.E."/>
            <person name="Karrer K.M."/>
            <person name="Sun L."/>
            <person name="Manning G."/>
            <person name="Elde N.C."/>
            <person name="Turkewitz A.P."/>
            <person name="Asai D.J."/>
            <person name="Wilkes D.E."/>
            <person name="Wang Y."/>
            <person name="Cai H."/>
            <person name="Collins K."/>
            <person name="Stewart B.A."/>
            <person name="Lee S.R."/>
            <person name="Wilamowska K."/>
            <person name="Weinberg Z."/>
            <person name="Ruzzo W.L."/>
            <person name="Wloga D."/>
            <person name="Gaertig J."/>
            <person name="Frankel J."/>
            <person name="Tsao C.-C."/>
            <person name="Gorovsky M.A."/>
            <person name="Keeling P.J."/>
            <person name="Waller R.F."/>
            <person name="Patron N.J."/>
            <person name="Cherry J.M."/>
            <person name="Stover N.A."/>
            <person name="Krieger C.J."/>
            <person name="del Toro C."/>
            <person name="Ryder H.F."/>
            <person name="Williamson S.C."/>
            <person name="Barbeau R.A."/>
            <person name="Hamilton E.P."/>
            <person name="Orias E."/>
        </authorList>
    </citation>
    <scope>NUCLEOTIDE SEQUENCE [LARGE SCALE GENOMIC DNA]</scope>
    <source>
        <strain evidence="8">SB210</strain>
    </source>
</reference>
<name>I7M7F2_TETTS</name>
<evidence type="ECO:0000259" key="5">
    <source>
        <dbReference type="PROSITE" id="PS50109"/>
    </source>
</evidence>
<evidence type="ECO:0000256" key="4">
    <source>
        <dbReference type="SAM" id="Phobius"/>
    </source>
</evidence>
<dbReference type="SUPFAM" id="SSF52172">
    <property type="entry name" value="CheY-like"/>
    <property type="match status" value="1"/>
</dbReference>
<dbReference type="SMART" id="SM00388">
    <property type="entry name" value="HisKA"/>
    <property type="match status" value="1"/>
</dbReference>
<organism evidence="7 8">
    <name type="scientific">Tetrahymena thermophila (strain SB210)</name>
    <dbReference type="NCBI Taxonomy" id="312017"/>
    <lineage>
        <taxon>Eukaryota</taxon>
        <taxon>Sar</taxon>
        <taxon>Alveolata</taxon>
        <taxon>Ciliophora</taxon>
        <taxon>Intramacronucleata</taxon>
        <taxon>Oligohymenophorea</taxon>
        <taxon>Hymenostomatida</taxon>
        <taxon>Tetrahymenina</taxon>
        <taxon>Tetrahymenidae</taxon>
        <taxon>Tetrahymena</taxon>
    </lineage>
</organism>
<dbReference type="PROSITE" id="PS50110">
    <property type="entry name" value="RESPONSE_REGULATORY"/>
    <property type="match status" value="1"/>
</dbReference>
<keyword evidence="7" id="KW-0418">Kinase</keyword>
<dbReference type="SMART" id="SM00448">
    <property type="entry name" value="REC"/>
    <property type="match status" value="1"/>
</dbReference>
<dbReference type="Gene3D" id="3.30.565.10">
    <property type="entry name" value="Histidine kinase-like ATPase, C-terminal domain"/>
    <property type="match status" value="1"/>
</dbReference>
<dbReference type="OrthoDB" id="295772at2759"/>
<protein>
    <submittedName>
        <fullName evidence="7">ATPase, histidine kinase-, DNA gyrase B</fullName>
    </submittedName>
</protein>
<dbReference type="CDD" id="cd17546">
    <property type="entry name" value="REC_hyHK_CKI1_RcsC-like"/>
    <property type="match status" value="1"/>
</dbReference>
<feature type="domain" description="Response regulatory" evidence="6">
    <location>
        <begin position="725"/>
        <end position="857"/>
    </location>
</feature>
<dbReference type="GO" id="GO:0000155">
    <property type="term" value="F:phosphorelay sensor kinase activity"/>
    <property type="evidence" value="ECO:0007669"/>
    <property type="project" value="InterPro"/>
</dbReference>